<keyword evidence="2 4" id="KW-0326">Glycosidase</keyword>
<dbReference type="GO" id="GO:0005975">
    <property type="term" value="P:carbohydrate metabolic process"/>
    <property type="evidence" value="ECO:0007669"/>
    <property type="project" value="InterPro"/>
</dbReference>
<dbReference type="Pfam" id="PF00128">
    <property type="entry name" value="Alpha-amylase"/>
    <property type="match status" value="2"/>
</dbReference>
<dbReference type="PANTHER" id="PTHR10357">
    <property type="entry name" value="ALPHA-AMYLASE FAMILY MEMBER"/>
    <property type="match status" value="1"/>
</dbReference>
<dbReference type="Gene3D" id="3.20.20.80">
    <property type="entry name" value="Glycosidases"/>
    <property type="match status" value="2"/>
</dbReference>
<feature type="domain" description="Glycosyl hydrolase family 13 catalytic" evidence="3">
    <location>
        <begin position="22"/>
        <end position="340"/>
    </location>
</feature>
<sequence length="398" mass="44333">MSLLDHAIIWHVYPLGATGAPFRDFDPDETNHRLPRLITWLDYVVELGCDTLLLAPIFTSVSHGYDTLDHFQIDPRLGDEADFDRLITACQERGISVLLDGVFNHVSASHPLVGSGGPVKRDASGEPVGWEGHSDLVELDHADPRAEDLVVDIMEYWLAKGIAGWRLDVAYAVPTPFWAAVTDRVRRTYPDAVFLGEIIHGDYLDLIHNGHLDTVTQYELWKATWSSIKEVNFWELDHALGRHAEFVRGGFMQTFVGNHDVDRIASVVGDAGAAVAATLLFTLPGVPSVYYGDEQAFRGEKGTGFSTDDALRPPLPASPDQLAPQGRWMFDLYRQLIGMRRRHPWLTTATVEVLDKSNEALSYRVTKDDHSCEVSLTLNPTATARVRFDDGESADLAW</sequence>
<organism evidence="4 5">
    <name type="scientific">Corynebacterium testudinoris</name>
    <dbReference type="NCBI Taxonomy" id="136857"/>
    <lineage>
        <taxon>Bacteria</taxon>
        <taxon>Bacillati</taxon>
        <taxon>Actinomycetota</taxon>
        <taxon>Actinomycetes</taxon>
        <taxon>Mycobacteriales</taxon>
        <taxon>Corynebacteriaceae</taxon>
        <taxon>Corynebacterium</taxon>
    </lineage>
</organism>
<dbReference type="GO" id="GO:0016853">
    <property type="term" value="F:isomerase activity"/>
    <property type="evidence" value="ECO:0007669"/>
    <property type="project" value="UniProtKB-KW"/>
</dbReference>
<name>A0A0G3H8Y2_9CORY</name>
<dbReference type="InterPro" id="IPR017853">
    <property type="entry name" value="GH"/>
</dbReference>
<dbReference type="SUPFAM" id="SSF51445">
    <property type="entry name" value="(Trans)glycosidases"/>
    <property type="match status" value="1"/>
</dbReference>
<evidence type="ECO:0000313" key="5">
    <source>
        <dbReference type="Proteomes" id="UP000035540"/>
    </source>
</evidence>
<reference evidence="4 5" key="1">
    <citation type="journal article" date="2015" name="Genome Announc.">
        <title>Complete Genome Sequence of the Type Strain Corynebacterium testudinoris DSM 44614, Recovered from Necrotic Lesions in the Mouth of a Tortoise.</title>
        <authorList>
            <person name="Ruckert C."/>
            <person name="Kriete M."/>
            <person name="Jaenicke S."/>
            <person name="Winkler A."/>
            <person name="Tauch A."/>
        </authorList>
    </citation>
    <scope>NUCLEOTIDE SEQUENCE [LARGE SCALE GENOMIC DNA]</scope>
    <source>
        <strain evidence="4 5">DSM 44614</strain>
    </source>
</reference>
<dbReference type="InterPro" id="IPR006047">
    <property type="entry name" value="GH13_cat_dom"/>
</dbReference>
<dbReference type="KEGG" id="cted:CTEST_04380"/>
<dbReference type="PANTHER" id="PTHR10357:SF210">
    <property type="entry name" value="MALTODEXTRIN GLUCOSIDASE"/>
    <property type="match status" value="1"/>
</dbReference>
<dbReference type="STRING" id="136857.CTEST_04380"/>
<dbReference type="EMBL" id="CP011545">
    <property type="protein sequence ID" value="AKK08323.1"/>
    <property type="molecule type" value="Genomic_DNA"/>
</dbReference>
<reference evidence="5" key="2">
    <citation type="submission" date="2015-05" db="EMBL/GenBank/DDBJ databases">
        <title>Complete genome sequence of Corynebacterium testudinoris DSM 44614, recovered from necrotic lesions in the mouth of a tortoise.</title>
        <authorList>
            <person name="Ruckert C."/>
            <person name="Albersmeier A."/>
            <person name="Winkler A."/>
            <person name="Tauch A."/>
        </authorList>
    </citation>
    <scope>NUCLEOTIDE SEQUENCE [LARGE SCALE GENOMIC DNA]</scope>
    <source>
        <strain evidence="5">DSM 44614</strain>
    </source>
</reference>
<dbReference type="Proteomes" id="UP000035540">
    <property type="component" value="Chromosome"/>
</dbReference>
<dbReference type="CDD" id="cd11354">
    <property type="entry name" value="AmyAc_bac_CMD_like"/>
    <property type="match status" value="1"/>
</dbReference>
<dbReference type="GO" id="GO:0016798">
    <property type="term" value="F:hydrolase activity, acting on glycosyl bonds"/>
    <property type="evidence" value="ECO:0007669"/>
    <property type="project" value="UniProtKB-KW"/>
</dbReference>
<keyword evidence="1" id="KW-0378">Hydrolase</keyword>
<evidence type="ECO:0000313" key="4">
    <source>
        <dbReference type="EMBL" id="AKK08323.1"/>
    </source>
</evidence>
<evidence type="ECO:0000256" key="2">
    <source>
        <dbReference type="ARBA" id="ARBA00023295"/>
    </source>
</evidence>
<dbReference type="OrthoDB" id="9802433at2"/>
<dbReference type="PATRIC" id="fig|136857.5.peg.865"/>
<gene>
    <name evidence="4" type="ORF">CTEST_04380</name>
</gene>
<proteinExistence type="predicted"/>
<dbReference type="SMART" id="SM00642">
    <property type="entry name" value="Aamy"/>
    <property type="match status" value="1"/>
</dbReference>
<keyword evidence="5" id="KW-1185">Reference proteome</keyword>
<evidence type="ECO:0000259" key="3">
    <source>
        <dbReference type="SMART" id="SM00642"/>
    </source>
</evidence>
<dbReference type="AlphaFoldDB" id="A0A0G3H8Y2"/>
<accession>A0A0G3H8Y2</accession>
<dbReference type="RefSeq" id="WP_047252701.1">
    <property type="nucleotide sequence ID" value="NZ_CP011545.1"/>
</dbReference>
<protein>
    <submittedName>
        <fullName evidence="4">Glycosidase</fullName>
    </submittedName>
</protein>
<evidence type="ECO:0000256" key="1">
    <source>
        <dbReference type="ARBA" id="ARBA00022801"/>
    </source>
</evidence>